<evidence type="ECO:0008006" key="3">
    <source>
        <dbReference type="Google" id="ProtNLM"/>
    </source>
</evidence>
<proteinExistence type="predicted"/>
<dbReference type="InterPro" id="IPR007487">
    <property type="entry name" value="ABC_transpt-TYRBP-like"/>
</dbReference>
<reference evidence="1" key="2">
    <citation type="submission" date="2020-09" db="EMBL/GenBank/DDBJ databases">
        <authorList>
            <person name="Sun Q."/>
            <person name="Ohkuma M."/>
        </authorList>
    </citation>
    <scope>NUCLEOTIDE SEQUENCE</scope>
    <source>
        <strain evidence="1">JCM 30804</strain>
    </source>
</reference>
<dbReference type="EMBL" id="BMPZ01000006">
    <property type="protein sequence ID" value="GGI85759.1"/>
    <property type="molecule type" value="Genomic_DNA"/>
</dbReference>
<protein>
    <recommendedName>
        <fullName evidence="3">Sugar ABC transporter</fullName>
    </recommendedName>
</protein>
<sequence>MRRYYIKYYFIFLLFWSPFSTADKVLIINSYHSDYTWSAECRQGFDEHVDPKHDVDYFEMDTKRIPPSEFRQKALSALDEVQRRKPDIVVLMDDNALRLLGDSISKLNIPVVFMGINNNPRLYFSSGVLPLNVTGVLERPLLERSAASIFHILTPKTKKILLMMDNGVTSDAIIQTSLYGKSAIHRSNYVVDTYLTNSYSDWKNKVNTISDKDYDALIISNYAALKDDNDKQVPLDSTSRWTSQHSSIPLFAFWKYSVGKGKAIGGLLMRGYDQGKHAALILNESLATGRIPKVTTPIRGEYIYSKSELYRWGLTLSPRLKKRAKFIE</sequence>
<accession>A0A917JVJ9</accession>
<dbReference type="Proteomes" id="UP000613743">
    <property type="component" value="Unassembled WGS sequence"/>
</dbReference>
<dbReference type="Gene3D" id="3.40.50.2300">
    <property type="match status" value="2"/>
</dbReference>
<name>A0A917JVJ9_9GAMM</name>
<evidence type="ECO:0000313" key="1">
    <source>
        <dbReference type="EMBL" id="GGI85759.1"/>
    </source>
</evidence>
<dbReference type="AlphaFoldDB" id="A0A917JVJ9"/>
<reference evidence="1" key="1">
    <citation type="journal article" date="2014" name="Int. J. Syst. Evol. Microbiol.">
        <title>Complete genome sequence of Corynebacterium casei LMG S-19264T (=DSM 44701T), isolated from a smear-ripened cheese.</title>
        <authorList>
            <consortium name="US DOE Joint Genome Institute (JGI-PGF)"/>
            <person name="Walter F."/>
            <person name="Albersmeier A."/>
            <person name="Kalinowski J."/>
            <person name="Ruckert C."/>
        </authorList>
    </citation>
    <scope>NUCLEOTIDE SEQUENCE</scope>
    <source>
        <strain evidence="1">JCM 30804</strain>
    </source>
</reference>
<comment type="caution">
    <text evidence="1">The sequence shown here is derived from an EMBL/GenBank/DDBJ whole genome shotgun (WGS) entry which is preliminary data.</text>
</comment>
<evidence type="ECO:0000313" key="2">
    <source>
        <dbReference type="Proteomes" id="UP000613743"/>
    </source>
</evidence>
<keyword evidence="2" id="KW-1185">Reference proteome</keyword>
<dbReference type="PANTHER" id="PTHR35271:SF1">
    <property type="entry name" value="ABC TRANSPORTER, SUBSTRATE-BINDING LIPOPROTEIN"/>
    <property type="match status" value="1"/>
</dbReference>
<gene>
    <name evidence="1" type="ORF">GCM10009332_23820</name>
</gene>
<dbReference type="PANTHER" id="PTHR35271">
    <property type="entry name" value="ABC TRANSPORTER, SUBSTRATE-BINDING LIPOPROTEIN-RELATED"/>
    <property type="match status" value="1"/>
</dbReference>
<organism evidence="1 2">
    <name type="scientific">Shewanella gelidii</name>
    <dbReference type="NCBI Taxonomy" id="1642821"/>
    <lineage>
        <taxon>Bacteria</taxon>
        <taxon>Pseudomonadati</taxon>
        <taxon>Pseudomonadota</taxon>
        <taxon>Gammaproteobacteria</taxon>
        <taxon>Alteromonadales</taxon>
        <taxon>Shewanellaceae</taxon>
        <taxon>Shewanella</taxon>
    </lineage>
</organism>
<dbReference type="RefSeq" id="WP_188921200.1">
    <property type="nucleotide sequence ID" value="NZ_BMPZ01000006.1"/>
</dbReference>